<keyword evidence="2" id="KW-0596">Phosphopantetheine</keyword>
<evidence type="ECO:0000256" key="4">
    <source>
        <dbReference type="SAM" id="MobiDB-lite"/>
    </source>
</evidence>
<comment type="cofactor">
    <cofactor evidence="1">
        <name>pantetheine 4'-phosphate</name>
        <dbReference type="ChEBI" id="CHEBI:47942"/>
    </cofactor>
</comment>
<dbReference type="PROSITE" id="PS50075">
    <property type="entry name" value="CARRIER"/>
    <property type="match status" value="1"/>
</dbReference>
<evidence type="ECO:0000259" key="5">
    <source>
        <dbReference type="PROSITE" id="PS50075"/>
    </source>
</evidence>
<feature type="compositionally biased region" description="Basic and acidic residues" evidence="4">
    <location>
        <begin position="8"/>
        <end position="23"/>
    </location>
</feature>
<dbReference type="PROSITE" id="PS00012">
    <property type="entry name" value="PHOSPHOPANTETHEINE"/>
    <property type="match status" value="1"/>
</dbReference>
<keyword evidence="3" id="KW-0597">Phosphoprotein</keyword>
<dbReference type="InterPro" id="IPR009081">
    <property type="entry name" value="PP-bd_ACP"/>
</dbReference>
<dbReference type="SMART" id="SM00823">
    <property type="entry name" value="PKS_PP"/>
    <property type="match status" value="1"/>
</dbReference>
<dbReference type="PANTHER" id="PTHR45527:SF1">
    <property type="entry name" value="FATTY ACID SYNTHASE"/>
    <property type="match status" value="1"/>
</dbReference>
<dbReference type="Gene3D" id="3.30.559.30">
    <property type="entry name" value="Nonribosomal peptide synthetase, condensation domain"/>
    <property type="match status" value="1"/>
</dbReference>
<dbReference type="Pfam" id="PF00550">
    <property type="entry name" value="PP-binding"/>
    <property type="match status" value="1"/>
</dbReference>
<dbReference type="InterPro" id="IPR023213">
    <property type="entry name" value="CAT-like_dom_sf"/>
</dbReference>
<dbReference type="InterPro" id="IPR036736">
    <property type="entry name" value="ACP-like_sf"/>
</dbReference>
<evidence type="ECO:0000313" key="6">
    <source>
        <dbReference type="EMBL" id="MEF3118521.1"/>
    </source>
</evidence>
<dbReference type="CDD" id="cd19540">
    <property type="entry name" value="LCL_NRPS-like"/>
    <property type="match status" value="1"/>
</dbReference>
<accession>A0ABU7X4T3</accession>
<feature type="domain" description="Carrier" evidence="5">
    <location>
        <begin position="27"/>
        <end position="102"/>
    </location>
</feature>
<gene>
    <name evidence="6" type="ORF">RB636_35770</name>
</gene>
<dbReference type="PANTHER" id="PTHR45527">
    <property type="entry name" value="NONRIBOSOMAL PEPTIDE SYNTHETASE"/>
    <property type="match status" value="1"/>
</dbReference>
<evidence type="ECO:0000256" key="2">
    <source>
        <dbReference type="ARBA" id="ARBA00022450"/>
    </source>
</evidence>
<feature type="region of interest" description="Disordered" evidence="4">
    <location>
        <begin position="1"/>
        <end position="29"/>
    </location>
</feature>
<sequence>MPLTPNGKVDRKALPAPDPRSELGGRGPRSPKEEILCGLYADVLRVPRVGIDDSFFALGGHSLMATRLISRIRTALGVELPIGALFEAPTVAALGRRLESATAQARPPVRPAVRPEAVPLSYAQRRLWFLHRLEGPSPTYNIPLALRFSGKLDHDALRAALGDLVARHESLRTVFPRRARAAQQIILPPDSGRDLLTVVETDPDGLAPALHEAATHSFDITTEHPLRATLFATGPDEHVLLLLLHHIAGDGWSMAPLSRDLAAAYDARGAGEEPQWSPLPVQYADYTLWQQDFLGDPTDPHSTYSSQLAYWRAQLADLPAEIPLPLDHPRPDVTTYRGDMFPIHLPADLHQGLHTLAGDTGTSLYMVVQAGLATLLTHLGAGTDIPLGSPIAGRTDQALDDLVGFFVNTLVLRTDTSGNPTFRELLSRVRDTDLAAWAHQDLPFEQLVEALNPARSTARHPLFQTLLTLDNAPERHFTLGGNHARLEPVDLRVAHFDLSIGLTEQRAPQGTPEGLDGFVEYNTDLFERETVEGMAASLITLLTAAVATPDAPLSDLLT</sequence>
<organism evidence="6 7">
    <name type="scientific">Streptomyces chrestomyceticus</name>
    <dbReference type="NCBI Taxonomy" id="68185"/>
    <lineage>
        <taxon>Bacteria</taxon>
        <taxon>Bacillati</taxon>
        <taxon>Actinomycetota</taxon>
        <taxon>Actinomycetes</taxon>
        <taxon>Kitasatosporales</taxon>
        <taxon>Streptomycetaceae</taxon>
        <taxon>Streptomyces</taxon>
    </lineage>
</organism>
<name>A0ABU7X4T3_9ACTN</name>
<dbReference type="Pfam" id="PF00668">
    <property type="entry name" value="Condensation"/>
    <property type="match status" value="1"/>
</dbReference>
<dbReference type="Gene3D" id="3.30.559.10">
    <property type="entry name" value="Chloramphenicol acetyltransferase-like domain"/>
    <property type="match status" value="1"/>
</dbReference>
<comment type="caution">
    <text evidence="6">The sequence shown here is derived from an EMBL/GenBank/DDBJ whole genome shotgun (WGS) entry which is preliminary data.</text>
</comment>
<dbReference type="InterPro" id="IPR001242">
    <property type="entry name" value="Condensation_dom"/>
</dbReference>
<reference evidence="6 7" key="1">
    <citation type="submission" date="2023-08" db="EMBL/GenBank/DDBJ databases">
        <authorList>
            <person name="Sharma P."/>
            <person name="Verma V."/>
            <person name="Mohan M.K."/>
            <person name="Dubey A.K."/>
        </authorList>
    </citation>
    <scope>NUCLEOTIDE SEQUENCE [LARGE SCALE GENOMIC DNA]</scope>
    <source>
        <strain evidence="6 7">ADP4</strain>
    </source>
</reference>
<dbReference type="Gene3D" id="1.10.1200.10">
    <property type="entry name" value="ACP-like"/>
    <property type="match status" value="1"/>
</dbReference>
<dbReference type="InterPro" id="IPR020806">
    <property type="entry name" value="PKS_PP-bd"/>
</dbReference>
<evidence type="ECO:0000313" key="7">
    <source>
        <dbReference type="Proteomes" id="UP001348265"/>
    </source>
</evidence>
<dbReference type="Proteomes" id="UP001348265">
    <property type="component" value="Unassembled WGS sequence"/>
</dbReference>
<keyword evidence="7" id="KW-1185">Reference proteome</keyword>
<protein>
    <submittedName>
        <fullName evidence="6">Condensation domain-containing protein</fullName>
    </submittedName>
</protein>
<dbReference type="InterPro" id="IPR006162">
    <property type="entry name" value="Ppantetheine_attach_site"/>
</dbReference>
<dbReference type="SUPFAM" id="SSF47336">
    <property type="entry name" value="ACP-like"/>
    <property type="match status" value="1"/>
</dbReference>
<dbReference type="SUPFAM" id="SSF52777">
    <property type="entry name" value="CoA-dependent acyltransferases"/>
    <property type="match status" value="2"/>
</dbReference>
<evidence type="ECO:0000256" key="1">
    <source>
        <dbReference type="ARBA" id="ARBA00001957"/>
    </source>
</evidence>
<dbReference type="EMBL" id="JAVFKM010000028">
    <property type="protein sequence ID" value="MEF3118521.1"/>
    <property type="molecule type" value="Genomic_DNA"/>
</dbReference>
<evidence type="ECO:0000256" key="3">
    <source>
        <dbReference type="ARBA" id="ARBA00022553"/>
    </source>
</evidence>
<proteinExistence type="predicted"/>